<organism evidence="2 3">
    <name type="scientific">Fraxinus pennsylvanica</name>
    <dbReference type="NCBI Taxonomy" id="56036"/>
    <lineage>
        <taxon>Eukaryota</taxon>
        <taxon>Viridiplantae</taxon>
        <taxon>Streptophyta</taxon>
        <taxon>Embryophyta</taxon>
        <taxon>Tracheophyta</taxon>
        <taxon>Spermatophyta</taxon>
        <taxon>Magnoliopsida</taxon>
        <taxon>eudicotyledons</taxon>
        <taxon>Gunneridae</taxon>
        <taxon>Pentapetalae</taxon>
        <taxon>asterids</taxon>
        <taxon>lamiids</taxon>
        <taxon>Lamiales</taxon>
        <taxon>Oleaceae</taxon>
        <taxon>Oleeae</taxon>
        <taxon>Fraxinus</taxon>
    </lineage>
</organism>
<dbReference type="Proteomes" id="UP000834106">
    <property type="component" value="Chromosome 19"/>
</dbReference>
<proteinExistence type="predicted"/>
<dbReference type="CDD" id="cd15798">
    <property type="entry name" value="PMEI-like_3"/>
    <property type="match status" value="1"/>
</dbReference>
<reference evidence="2" key="1">
    <citation type="submission" date="2023-05" db="EMBL/GenBank/DDBJ databases">
        <authorList>
            <person name="Huff M."/>
        </authorList>
    </citation>
    <scope>NUCLEOTIDE SEQUENCE</scope>
</reference>
<name>A0AAD2A7Z7_9LAMI</name>
<accession>A0AAD2A7Z7</accession>
<dbReference type="SUPFAM" id="SSF101148">
    <property type="entry name" value="Plant invertase/pectin methylesterase inhibitor"/>
    <property type="match status" value="1"/>
</dbReference>
<dbReference type="EMBL" id="OU503054">
    <property type="protein sequence ID" value="CAI9783419.1"/>
    <property type="molecule type" value="Genomic_DNA"/>
</dbReference>
<dbReference type="AlphaFoldDB" id="A0AAD2A7Z7"/>
<sequence>MKTQEENVQSSLLDSLFSEEEKWGEFEEGSENFNFNGGNLLNFPNLLTEQDLFWEDEDLKSLFCKENDIFVDGTCSSFSAGTHRCSGMDLESQTFFMAYSAPKHVITTEKAVETVCAGTNYKETCKDNLLKTVKGSAATQLKEILKALIDVVSEGVDEIIIDRAKTKKIDKSLEKDAFDDCLELLKDAKEELNCSILTIKDTDLGKISLRRSDINNWLSAVTSSQWIGEGCNVESVENC</sequence>
<dbReference type="InterPro" id="IPR006501">
    <property type="entry name" value="Pectinesterase_inhib_dom"/>
</dbReference>
<keyword evidence="3" id="KW-1185">Reference proteome</keyword>
<evidence type="ECO:0000259" key="1">
    <source>
        <dbReference type="SMART" id="SM00856"/>
    </source>
</evidence>
<evidence type="ECO:0000313" key="3">
    <source>
        <dbReference type="Proteomes" id="UP000834106"/>
    </source>
</evidence>
<dbReference type="GO" id="GO:0004857">
    <property type="term" value="F:enzyme inhibitor activity"/>
    <property type="evidence" value="ECO:0007669"/>
    <property type="project" value="InterPro"/>
</dbReference>
<gene>
    <name evidence="2" type="ORF">FPE_LOCUS30849</name>
</gene>
<protein>
    <recommendedName>
        <fullName evidence="1">Pectinesterase inhibitor domain-containing protein</fullName>
    </recommendedName>
</protein>
<feature type="domain" description="Pectinesterase inhibitor" evidence="1">
    <location>
        <begin position="107"/>
        <end position="236"/>
    </location>
</feature>
<dbReference type="Gene3D" id="1.20.140.40">
    <property type="entry name" value="Invertase/pectin methylesterase inhibitor family protein"/>
    <property type="match status" value="1"/>
</dbReference>
<dbReference type="SMART" id="SM00856">
    <property type="entry name" value="PMEI"/>
    <property type="match status" value="1"/>
</dbReference>
<dbReference type="Pfam" id="PF04043">
    <property type="entry name" value="PMEI"/>
    <property type="match status" value="1"/>
</dbReference>
<dbReference type="InterPro" id="IPR035513">
    <property type="entry name" value="Invertase/methylesterase_inhib"/>
</dbReference>
<evidence type="ECO:0000313" key="2">
    <source>
        <dbReference type="EMBL" id="CAI9783419.1"/>
    </source>
</evidence>